<dbReference type="PANTHER" id="PTHR42751:SF3">
    <property type="entry name" value="SODIUM_GLUTAMATE SYMPORTER"/>
    <property type="match status" value="1"/>
</dbReference>
<dbReference type="InterPro" id="IPR006153">
    <property type="entry name" value="Cation/H_exchanger_TM"/>
</dbReference>
<feature type="transmembrane region" description="Helical" evidence="8">
    <location>
        <begin position="33"/>
        <end position="51"/>
    </location>
</feature>
<proteinExistence type="inferred from homology"/>
<protein>
    <submittedName>
        <fullName evidence="10">Cation:proton antiporter</fullName>
    </submittedName>
</protein>
<sequence>MHDHSGSLTGLAIVILGALACGIAMRHFKQPPVLGYILAGVLLGPTGLGLVDNRDNISTLAELGVLMLLFVIGMELSLRGIKEVWKIALVTTALQIGVGVGGMLALGYALDWSIELSLFFGFVFALSSTAVAVKMLKEINEQNTRVGQVTIGILIAQDLAVVPMMLLVGSFGSEGGTGSEAIIKVGFSIAFLALLLAFLSKRRGLQIPFARSIGDNEDLTPLAGMAFCFGAAALSGIMGLSAAYGAFLAGLVLGNSASHKVMIRQVAPIQSILLMVFFLSIGLLLDASYIWENLGLVFLLVLFVALFKTAFNIVLLRFLGESWPRAFISGALLAQLGEFSFILAALGIGAGVLSDDNYRLVVSVTVISLFTSPFWLFSARRLHQIGQLGVTSGRETMRLTYGPEVNAIRRASLTLQVFVTTVLAKLGKSPQESEAKAEEPSQNEVTPAQMETKMAPTADKQDLSTPASAPETDDAIDSVVKS</sequence>
<name>A0ABT4LL24_9PROT</name>
<feature type="transmembrane region" description="Helical" evidence="8">
    <location>
        <begin position="57"/>
        <end position="76"/>
    </location>
</feature>
<evidence type="ECO:0000256" key="8">
    <source>
        <dbReference type="SAM" id="Phobius"/>
    </source>
</evidence>
<dbReference type="Pfam" id="PF00999">
    <property type="entry name" value="Na_H_Exchanger"/>
    <property type="match status" value="1"/>
</dbReference>
<comment type="subcellular location">
    <subcellularLocation>
        <location evidence="1">Membrane</location>
        <topology evidence="1">Multi-pass membrane protein</topology>
    </subcellularLocation>
</comment>
<keyword evidence="3" id="KW-0813">Transport</keyword>
<evidence type="ECO:0000313" key="11">
    <source>
        <dbReference type="Proteomes" id="UP001069802"/>
    </source>
</evidence>
<keyword evidence="5 8" id="KW-1133">Transmembrane helix</keyword>
<keyword evidence="6 8" id="KW-0472">Membrane</keyword>
<feature type="transmembrane region" description="Helical" evidence="8">
    <location>
        <begin position="6"/>
        <end position="26"/>
    </location>
</feature>
<evidence type="ECO:0000256" key="2">
    <source>
        <dbReference type="ARBA" id="ARBA00005551"/>
    </source>
</evidence>
<gene>
    <name evidence="10" type="ORF">O4H49_13560</name>
</gene>
<evidence type="ECO:0000256" key="4">
    <source>
        <dbReference type="ARBA" id="ARBA00022692"/>
    </source>
</evidence>
<feature type="transmembrane region" description="Helical" evidence="8">
    <location>
        <begin position="181"/>
        <end position="199"/>
    </location>
</feature>
<evidence type="ECO:0000256" key="6">
    <source>
        <dbReference type="ARBA" id="ARBA00023136"/>
    </source>
</evidence>
<feature type="transmembrane region" description="Helical" evidence="8">
    <location>
        <begin position="272"/>
        <end position="291"/>
    </location>
</feature>
<feature type="transmembrane region" description="Helical" evidence="8">
    <location>
        <begin position="297"/>
        <end position="319"/>
    </location>
</feature>
<dbReference type="Proteomes" id="UP001069802">
    <property type="component" value="Unassembled WGS sequence"/>
</dbReference>
<evidence type="ECO:0000256" key="3">
    <source>
        <dbReference type="ARBA" id="ARBA00022448"/>
    </source>
</evidence>
<dbReference type="InterPro" id="IPR038770">
    <property type="entry name" value="Na+/solute_symporter_sf"/>
</dbReference>
<evidence type="ECO:0000313" key="10">
    <source>
        <dbReference type="EMBL" id="MCZ4281813.1"/>
    </source>
</evidence>
<feature type="transmembrane region" description="Helical" evidence="8">
    <location>
        <begin position="331"/>
        <end position="352"/>
    </location>
</feature>
<feature type="region of interest" description="Disordered" evidence="7">
    <location>
        <begin position="429"/>
        <end position="482"/>
    </location>
</feature>
<evidence type="ECO:0000256" key="7">
    <source>
        <dbReference type="SAM" id="MobiDB-lite"/>
    </source>
</evidence>
<dbReference type="PANTHER" id="PTHR42751">
    <property type="entry name" value="SODIUM/HYDROGEN EXCHANGER FAMILY/TRKA DOMAIN PROTEIN"/>
    <property type="match status" value="1"/>
</dbReference>
<feature type="transmembrane region" description="Helical" evidence="8">
    <location>
        <begin position="358"/>
        <end position="377"/>
    </location>
</feature>
<feature type="transmembrane region" description="Helical" evidence="8">
    <location>
        <begin position="116"/>
        <end position="136"/>
    </location>
</feature>
<feature type="domain" description="Cation/H+ exchanger transmembrane" evidence="9">
    <location>
        <begin position="16"/>
        <end position="375"/>
    </location>
</feature>
<comment type="similarity">
    <text evidence="2">Belongs to the monovalent cation:proton antiporter 2 (CPA2) transporter (TC 2.A.37) family.</text>
</comment>
<evidence type="ECO:0000256" key="5">
    <source>
        <dbReference type="ARBA" id="ARBA00022989"/>
    </source>
</evidence>
<reference evidence="10" key="1">
    <citation type="submission" date="2022-12" db="EMBL/GenBank/DDBJ databases">
        <title>Bacterial isolates from different developmental stages of Nematostella vectensis.</title>
        <authorList>
            <person name="Fraune S."/>
        </authorList>
    </citation>
    <scope>NUCLEOTIDE SEQUENCE</scope>
    <source>
        <strain evidence="10">G21630-S1</strain>
    </source>
</reference>
<comment type="caution">
    <text evidence="10">The sequence shown here is derived from an EMBL/GenBank/DDBJ whole genome shotgun (WGS) entry which is preliminary data.</text>
</comment>
<organism evidence="10 11">
    <name type="scientific">Kiloniella laminariae</name>
    <dbReference type="NCBI Taxonomy" id="454162"/>
    <lineage>
        <taxon>Bacteria</taxon>
        <taxon>Pseudomonadati</taxon>
        <taxon>Pseudomonadota</taxon>
        <taxon>Alphaproteobacteria</taxon>
        <taxon>Rhodospirillales</taxon>
        <taxon>Kiloniellaceae</taxon>
        <taxon>Kiloniella</taxon>
    </lineage>
</organism>
<dbReference type="Gene3D" id="1.20.1530.20">
    <property type="match status" value="1"/>
</dbReference>
<evidence type="ECO:0000259" key="9">
    <source>
        <dbReference type="Pfam" id="PF00999"/>
    </source>
</evidence>
<feature type="transmembrane region" description="Helical" evidence="8">
    <location>
        <begin position="88"/>
        <end position="110"/>
    </location>
</feature>
<feature type="transmembrane region" description="Helical" evidence="8">
    <location>
        <begin position="219"/>
        <end position="238"/>
    </location>
</feature>
<evidence type="ECO:0000256" key="1">
    <source>
        <dbReference type="ARBA" id="ARBA00004141"/>
    </source>
</evidence>
<feature type="transmembrane region" description="Helical" evidence="8">
    <location>
        <begin position="148"/>
        <end position="169"/>
    </location>
</feature>
<dbReference type="RefSeq" id="WP_269423968.1">
    <property type="nucleotide sequence ID" value="NZ_JAPWGY010000004.1"/>
</dbReference>
<keyword evidence="11" id="KW-1185">Reference proteome</keyword>
<keyword evidence="4 8" id="KW-0812">Transmembrane</keyword>
<dbReference type="EMBL" id="JAPWGY010000004">
    <property type="protein sequence ID" value="MCZ4281813.1"/>
    <property type="molecule type" value="Genomic_DNA"/>
</dbReference>
<accession>A0ABT4LL24</accession>